<gene>
    <name evidence="2" type="ORF">C7B45_04570</name>
</gene>
<dbReference type="Proteomes" id="UP000241848">
    <property type="component" value="Unassembled WGS sequence"/>
</dbReference>
<feature type="transmembrane region" description="Helical" evidence="1">
    <location>
        <begin position="158"/>
        <end position="175"/>
    </location>
</feature>
<keyword evidence="1" id="KW-1133">Transmembrane helix</keyword>
<feature type="transmembrane region" description="Helical" evidence="1">
    <location>
        <begin position="51"/>
        <end position="73"/>
    </location>
</feature>
<proteinExistence type="predicted"/>
<reference evidence="2 3" key="1">
    <citation type="journal article" date="2014" name="BMC Genomics">
        <title>Comparison of environmental and isolate Sulfobacillus genomes reveals diverse carbon, sulfur, nitrogen, and hydrogen metabolisms.</title>
        <authorList>
            <person name="Justice N.B."/>
            <person name="Norman A."/>
            <person name="Brown C.T."/>
            <person name="Singh A."/>
            <person name="Thomas B.C."/>
            <person name="Banfield J.F."/>
        </authorList>
    </citation>
    <scope>NUCLEOTIDE SEQUENCE [LARGE SCALE GENOMIC DNA]</scope>
    <source>
        <strain evidence="2">AMDSBA3</strain>
    </source>
</reference>
<keyword evidence="1" id="KW-0812">Transmembrane</keyword>
<protein>
    <submittedName>
        <fullName evidence="2">Uncharacterized protein</fullName>
    </submittedName>
</protein>
<organism evidence="2 3">
    <name type="scientific">Sulfobacillus acidophilus</name>
    <dbReference type="NCBI Taxonomy" id="53633"/>
    <lineage>
        <taxon>Bacteria</taxon>
        <taxon>Bacillati</taxon>
        <taxon>Bacillota</taxon>
        <taxon>Clostridia</taxon>
        <taxon>Eubacteriales</taxon>
        <taxon>Clostridiales Family XVII. Incertae Sedis</taxon>
        <taxon>Sulfobacillus</taxon>
    </lineage>
</organism>
<dbReference type="EMBL" id="PXYV01000009">
    <property type="protein sequence ID" value="PSR23052.1"/>
    <property type="molecule type" value="Genomic_DNA"/>
</dbReference>
<sequence>MAIWDEESHTFMVNAALIGPLLAVLWTQAWLTLPWLTAELSLPAPLSHLYVWSKVWAVILLPAAISLLALLFTLAWPRKIGAASVVLLGWVWDTLYLWHHIPNPAEVPVLERWVTALLAVTALIVTNRTDSAVENAAPALQILSGLTLVLAFVAPAHWALIVALAITGGSGAWALRRARVHTPSR</sequence>
<evidence type="ECO:0000256" key="1">
    <source>
        <dbReference type="SAM" id="Phobius"/>
    </source>
</evidence>
<evidence type="ECO:0000313" key="2">
    <source>
        <dbReference type="EMBL" id="PSR23052.1"/>
    </source>
</evidence>
<comment type="caution">
    <text evidence="2">The sequence shown here is derived from an EMBL/GenBank/DDBJ whole genome shotgun (WGS) entry which is preliminary data.</text>
</comment>
<feature type="transmembrane region" description="Helical" evidence="1">
    <location>
        <begin position="12"/>
        <end position="31"/>
    </location>
</feature>
<evidence type="ECO:0000313" key="3">
    <source>
        <dbReference type="Proteomes" id="UP000241848"/>
    </source>
</evidence>
<name>A0A2T2WLE2_9FIRM</name>
<keyword evidence="1" id="KW-0472">Membrane</keyword>
<feature type="transmembrane region" description="Helical" evidence="1">
    <location>
        <begin position="80"/>
        <end position="98"/>
    </location>
</feature>
<accession>A0A2T2WLE2</accession>
<dbReference type="AlphaFoldDB" id="A0A2T2WLE2"/>